<organism evidence="1 2">
    <name type="scientific">Rhizobium oryzihabitans</name>
    <dbReference type="NCBI Taxonomy" id="2267833"/>
    <lineage>
        <taxon>Bacteria</taxon>
        <taxon>Pseudomonadati</taxon>
        <taxon>Pseudomonadota</taxon>
        <taxon>Alphaproteobacteria</taxon>
        <taxon>Hyphomicrobiales</taxon>
        <taxon>Rhizobiaceae</taxon>
        <taxon>Rhizobium/Agrobacterium group</taxon>
        <taxon>Rhizobium</taxon>
    </lineage>
</organism>
<dbReference type="RefSeq" id="WP_164056745.1">
    <property type="nucleotide sequence ID" value="NZ_CP048635.1"/>
</dbReference>
<proteinExistence type="predicted"/>
<keyword evidence="2" id="KW-1185">Reference proteome</keyword>
<dbReference type="KEGG" id="roy:G3A56_16880"/>
<reference evidence="1 2" key="1">
    <citation type="submission" date="2020-02" db="EMBL/GenBank/DDBJ databases">
        <title>Plant-Promoting Endophytic Bacterium Rhizobium oryzihabitans sp. nov., Isolated from the Root of Rice.</title>
        <authorList>
            <person name="zhao J."/>
            <person name="Zhang G."/>
        </authorList>
    </citation>
    <scope>NUCLEOTIDE SEQUENCE [LARGE SCALE GENOMIC DNA]</scope>
    <source>
        <strain evidence="1 2">M15</strain>
    </source>
</reference>
<dbReference type="AlphaFoldDB" id="A0A7L5BLA0"/>
<name>A0A7L5BLA0_9HYPH</name>
<dbReference type="Pfam" id="PF13289">
    <property type="entry name" value="SIR2_2"/>
    <property type="match status" value="1"/>
</dbReference>
<sequence length="330" mass="37459">MKADCQPEIDALAKIKPHAIITTNYDEMLEMIFPDHERIVGQQLLKGQQVCIGELYKIHGCVTDHDSLVFTKDDYAEWQKKKKFLSAKLLTFFNEHPLIFIGYNAGDPNIKAILSDIDEALPEKGGMIPNVYILQWDPNLKDDSWPQRDRIIPTEDDRSVRVKMIVASDFSWVFDAFAANPALAHVNTKVLRALMARSYELVRTDIPRMTVEADFKMLTSAVESSDSFARLFGIANINNYSAAGAYHPISLTEVGKALGYKGWHSADSLIYRVSQKKGVDIKKSDNRYHRAEKVNKTVFHKYSADAIELLRKERDGEEYELDMGIPAEAK</sequence>
<dbReference type="EMBL" id="CP048635">
    <property type="protein sequence ID" value="QIB39639.1"/>
    <property type="molecule type" value="Genomic_DNA"/>
</dbReference>
<evidence type="ECO:0000313" key="1">
    <source>
        <dbReference type="EMBL" id="QIB39639.1"/>
    </source>
</evidence>
<dbReference type="Proteomes" id="UP000464865">
    <property type="component" value="Chromosome M15-12"/>
</dbReference>
<protein>
    <submittedName>
        <fullName evidence="1">SIR2 family protein</fullName>
    </submittedName>
</protein>
<gene>
    <name evidence="1" type="ORF">G3A56_16880</name>
</gene>
<evidence type="ECO:0000313" key="2">
    <source>
        <dbReference type="Proteomes" id="UP000464865"/>
    </source>
</evidence>
<accession>A0A7L5BLA0</accession>